<evidence type="ECO:0000256" key="1">
    <source>
        <dbReference type="SAM" id="Phobius"/>
    </source>
</evidence>
<protein>
    <submittedName>
        <fullName evidence="2">Uncharacterized protein</fullName>
    </submittedName>
</protein>
<proteinExistence type="predicted"/>
<evidence type="ECO:0000313" key="2">
    <source>
        <dbReference type="EMBL" id="MOY42591.1"/>
    </source>
</evidence>
<accession>A0A4D5S140</accession>
<keyword evidence="1" id="KW-0812">Transmembrane</keyword>
<dbReference type="EMBL" id="GHJT01008620">
    <property type="protein sequence ID" value="MOY42591.1"/>
    <property type="molecule type" value="Transcribed_RNA"/>
</dbReference>
<reference evidence="2" key="1">
    <citation type="submission" date="2019-04" db="EMBL/GenBank/DDBJ databases">
        <title>An insight into the mialome of Ixodes scapularis.</title>
        <authorList>
            <person name="Ribeiro J.M."/>
            <person name="Mather T.N."/>
            <person name="Karim S."/>
        </authorList>
    </citation>
    <scope>NUCLEOTIDE SEQUENCE</scope>
</reference>
<keyword evidence="1" id="KW-1133">Transmembrane helix</keyword>
<keyword evidence="1" id="KW-0472">Membrane</keyword>
<sequence>MNNRDVDIYFLLIKWSKFRFAILVSFLVFPGLRLALSCDQIDIDTELGGGILFVVGFGDVFWRSRQLQI</sequence>
<dbReference type="AlphaFoldDB" id="A0A4D5S140"/>
<organism evidence="2">
    <name type="scientific">Ixodes scapularis</name>
    <name type="common">Black-legged tick</name>
    <name type="synonym">Deer tick</name>
    <dbReference type="NCBI Taxonomy" id="6945"/>
    <lineage>
        <taxon>Eukaryota</taxon>
        <taxon>Metazoa</taxon>
        <taxon>Ecdysozoa</taxon>
        <taxon>Arthropoda</taxon>
        <taxon>Chelicerata</taxon>
        <taxon>Arachnida</taxon>
        <taxon>Acari</taxon>
        <taxon>Parasitiformes</taxon>
        <taxon>Ixodida</taxon>
        <taxon>Ixodoidea</taxon>
        <taxon>Ixodidae</taxon>
        <taxon>Ixodinae</taxon>
        <taxon>Ixodes</taxon>
    </lineage>
</organism>
<feature type="transmembrane region" description="Helical" evidence="1">
    <location>
        <begin position="47"/>
        <end position="64"/>
    </location>
</feature>
<name>A0A4D5S140_IXOSC</name>